<gene>
    <name evidence="14" type="ORF">ACIA8P_20235</name>
</gene>
<evidence type="ECO:0000256" key="6">
    <source>
        <dbReference type="ARBA" id="ARBA00022989"/>
    </source>
</evidence>
<dbReference type="InterPro" id="IPR032694">
    <property type="entry name" value="CopC/D"/>
</dbReference>
<feature type="transmembrane region" description="Helical" evidence="10">
    <location>
        <begin position="358"/>
        <end position="375"/>
    </location>
</feature>
<name>A0ABW7Y3N2_STRCE</name>
<protein>
    <submittedName>
        <fullName evidence="14">Copper resistance CopC/CopD family protein</fullName>
    </submittedName>
</protein>
<dbReference type="InterPro" id="IPR008457">
    <property type="entry name" value="Cu-R_CopD_dom"/>
</dbReference>
<evidence type="ECO:0000256" key="10">
    <source>
        <dbReference type="SAM" id="Phobius"/>
    </source>
</evidence>
<evidence type="ECO:0000256" key="4">
    <source>
        <dbReference type="ARBA" id="ARBA00022723"/>
    </source>
</evidence>
<feature type="domain" description="Copper resistance protein D" evidence="13">
    <location>
        <begin position="316"/>
        <end position="391"/>
    </location>
</feature>
<evidence type="ECO:0000259" key="13">
    <source>
        <dbReference type="Pfam" id="PF05425"/>
    </source>
</evidence>
<evidence type="ECO:0000313" key="15">
    <source>
        <dbReference type="Proteomes" id="UP001612415"/>
    </source>
</evidence>
<feature type="compositionally biased region" description="Low complexity" evidence="9">
    <location>
        <begin position="429"/>
        <end position="448"/>
    </location>
</feature>
<feature type="chain" id="PRO_5045459681" evidence="11">
    <location>
        <begin position="23"/>
        <end position="659"/>
    </location>
</feature>
<feature type="transmembrane region" description="Helical" evidence="10">
    <location>
        <begin position="146"/>
        <end position="165"/>
    </location>
</feature>
<feature type="domain" description="CopC" evidence="12">
    <location>
        <begin position="21"/>
        <end position="117"/>
    </location>
</feature>
<evidence type="ECO:0000256" key="7">
    <source>
        <dbReference type="ARBA" id="ARBA00023008"/>
    </source>
</evidence>
<accession>A0ABW7Y3N2</accession>
<proteinExistence type="predicted"/>
<feature type="transmembrane region" description="Helical" evidence="10">
    <location>
        <begin position="282"/>
        <end position="308"/>
    </location>
</feature>
<dbReference type="PANTHER" id="PTHR34820">
    <property type="entry name" value="INNER MEMBRANE PROTEIN YEBZ"/>
    <property type="match status" value="1"/>
</dbReference>
<evidence type="ECO:0000259" key="12">
    <source>
        <dbReference type="Pfam" id="PF04234"/>
    </source>
</evidence>
<sequence>MLLGTVLVLLVFAGSGTASAHAALRGADPEDGTVLKSAPRHISLTFTESVGLLDDSFRVIDPDNKRLELADVQHVPDRSDTVRATLPPKLTQGTYVVSWRVVSADSHPVSGAFTFSVGKPSPTPPAIDNGPVEDPATAGLYNIARYLAYLAFALLLGTAVFVAVCRPPDRGPLRRPLWAALWTLLGATIALLVLRAPYESGVGPASAFDASGLERTVTTRPGVMLLLRLALLSLAAFFLVRLLRRTEWSRGRLAAGAALSVGLALTWAGAEHASAGIQVPVAMTSAVLHVLAMAVWLGGLAALLLTLYRSSAVPPAMVARFSRLAFTSVTVLVVTGVYQSWRGLGSFDALTGTSYGRLLTAKLAAVVLLLTVASLSRRWTARLASADVAGEVAADVAADDAPDVENVASEVASAAVVREQVSERVSTRVPEPVGGPSGPAGPSGAVREGATEETGDGAGEGSGGGTGEGPVRPSGPAADPAPEDSAPEDPPRRGLRRAVLAEVGVGFVVLVLSTVLSGTLPGRAAAEAEQSAQSAQAAQSGGVQTASVTTIPFDTGTPGGYGKAQITLIPGTGAGEYSVEAVVYGPDGGLSSVPELRLSFTLPAQGIGPLNANLTDKGGYWATDALTLPIAGDWTMKVTVRISEIDQASETKKVRLGGR</sequence>
<evidence type="ECO:0000256" key="2">
    <source>
        <dbReference type="ARBA" id="ARBA00022475"/>
    </source>
</evidence>
<feature type="transmembrane region" description="Helical" evidence="10">
    <location>
        <begin position="320"/>
        <end position="338"/>
    </location>
</feature>
<keyword evidence="6 10" id="KW-1133">Transmembrane helix</keyword>
<feature type="transmembrane region" description="Helical" evidence="10">
    <location>
        <begin position="177"/>
        <end position="198"/>
    </location>
</feature>
<keyword evidence="8 10" id="KW-0472">Membrane</keyword>
<evidence type="ECO:0000256" key="8">
    <source>
        <dbReference type="ARBA" id="ARBA00023136"/>
    </source>
</evidence>
<comment type="subcellular location">
    <subcellularLocation>
        <location evidence="1">Cell membrane</location>
        <topology evidence="1">Multi-pass membrane protein</topology>
    </subcellularLocation>
</comment>
<feature type="region of interest" description="Disordered" evidence="9">
    <location>
        <begin position="420"/>
        <end position="492"/>
    </location>
</feature>
<feature type="signal peptide" evidence="11">
    <location>
        <begin position="1"/>
        <end position="22"/>
    </location>
</feature>
<evidence type="ECO:0000256" key="5">
    <source>
        <dbReference type="ARBA" id="ARBA00022729"/>
    </source>
</evidence>
<evidence type="ECO:0000256" key="11">
    <source>
        <dbReference type="SAM" id="SignalP"/>
    </source>
</evidence>
<keyword evidence="3 10" id="KW-0812">Transmembrane</keyword>
<comment type="caution">
    <text evidence="14">The sequence shown here is derived from an EMBL/GenBank/DDBJ whole genome shotgun (WGS) entry which is preliminary data.</text>
</comment>
<keyword evidence="15" id="KW-1185">Reference proteome</keyword>
<keyword evidence="2" id="KW-1003">Cell membrane</keyword>
<dbReference type="SUPFAM" id="SSF81296">
    <property type="entry name" value="E set domains"/>
    <property type="match status" value="1"/>
</dbReference>
<dbReference type="Gene3D" id="2.60.40.1220">
    <property type="match status" value="1"/>
</dbReference>
<dbReference type="RefSeq" id="WP_398658035.1">
    <property type="nucleotide sequence ID" value="NZ_JBITDC010000007.1"/>
</dbReference>
<evidence type="ECO:0000256" key="1">
    <source>
        <dbReference type="ARBA" id="ARBA00004651"/>
    </source>
</evidence>
<feature type="transmembrane region" description="Helical" evidence="10">
    <location>
        <begin position="252"/>
        <end position="270"/>
    </location>
</feature>
<dbReference type="Proteomes" id="UP001612415">
    <property type="component" value="Unassembled WGS sequence"/>
</dbReference>
<evidence type="ECO:0000256" key="9">
    <source>
        <dbReference type="SAM" id="MobiDB-lite"/>
    </source>
</evidence>
<dbReference type="PANTHER" id="PTHR34820:SF4">
    <property type="entry name" value="INNER MEMBRANE PROTEIN YEBZ"/>
    <property type="match status" value="1"/>
</dbReference>
<dbReference type="InterPro" id="IPR014755">
    <property type="entry name" value="Cu-Rt/internalin_Ig-like"/>
</dbReference>
<keyword evidence="4" id="KW-0479">Metal-binding</keyword>
<feature type="compositionally biased region" description="Gly residues" evidence="9">
    <location>
        <begin position="456"/>
        <end position="468"/>
    </location>
</feature>
<dbReference type="EMBL" id="JBITDC010000007">
    <property type="protein sequence ID" value="MFI5676973.1"/>
    <property type="molecule type" value="Genomic_DNA"/>
</dbReference>
<dbReference type="InterPro" id="IPR014756">
    <property type="entry name" value="Ig_E-set"/>
</dbReference>
<reference evidence="14 15" key="1">
    <citation type="submission" date="2024-10" db="EMBL/GenBank/DDBJ databases">
        <title>The Natural Products Discovery Center: Release of the First 8490 Sequenced Strains for Exploring Actinobacteria Biosynthetic Diversity.</title>
        <authorList>
            <person name="Kalkreuter E."/>
            <person name="Kautsar S.A."/>
            <person name="Yang D."/>
            <person name="Bader C.D."/>
            <person name="Teijaro C.N."/>
            <person name="Fluegel L."/>
            <person name="Davis C.M."/>
            <person name="Simpson J.R."/>
            <person name="Lauterbach L."/>
            <person name="Steele A.D."/>
            <person name="Gui C."/>
            <person name="Meng S."/>
            <person name="Li G."/>
            <person name="Viehrig K."/>
            <person name="Ye F."/>
            <person name="Su P."/>
            <person name="Kiefer A.F."/>
            <person name="Nichols A."/>
            <person name="Cepeda A.J."/>
            <person name="Yan W."/>
            <person name="Fan B."/>
            <person name="Jiang Y."/>
            <person name="Adhikari A."/>
            <person name="Zheng C.-J."/>
            <person name="Schuster L."/>
            <person name="Cowan T.M."/>
            <person name="Smanski M.J."/>
            <person name="Chevrette M.G."/>
            <person name="De Carvalho L.P.S."/>
            <person name="Shen B."/>
        </authorList>
    </citation>
    <scope>NUCLEOTIDE SEQUENCE [LARGE SCALE GENOMIC DNA]</scope>
    <source>
        <strain evidence="14 15">NPDC051599</strain>
    </source>
</reference>
<keyword evidence="5 11" id="KW-0732">Signal</keyword>
<feature type="transmembrane region" description="Helical" evidence="10">
    <location>
        <begin position="218"/>
        <end position="240"/>
    </location>
</feature>
<evidence type="ECO:0000256" key="3">
    <source>
        <dbReference type="ARBA" id="ARBA00022692"/>
    </source>
</evidence>
<organism evidence="14 15">
    <name type="scientific">Streptomyces cellulosae</name>
    <dbReference type="NCBI Taxonomy" id="1968"/>
    <lineage>
        <taxon>Bacteria</taxon>
        <taxon>Bacillati</taxon>
        <taxon>Actinomycetota</taxon>
        <taxon>Actinomycetes</taxon>
        <taxon>Kitasatosporales</taxon>
        <taxon>Streptomycetaceae</taxon>
        <taxon>Streptomyces</taxon>
    </lineage>
</organism>
<feature type="transmembrane region" description="Helical" evidence="10">
    <location>
        <begin position="499"/>
        <end position="520"/>
    </location>
</feature>
<dbReference type="InterPro" id="IPR007348">
    <property type="entry name" value="CopC_dom"/>
</dbReference>
<dbReference type="Pfam" id="PF05425">
    <property type="entry name" value="CopD"/>
    <property type="match status" value="1"/>
</dbReference>
<evidence type="ECO:0000313" key="14">
    <source>
        <dbReference type="EMBL" id="MFI5676973.1"/>
    </source>
</evidence>
<dbReference type="Pfam" id="PF04234">
    <property type="entry name" value="CopC"/>
    <property type="match status" value="1"/>
</dbReference>
<keyword evidence="7" id="KW-0186">Copper</keyword>